<reference evidence="1 2" key="1">
    <citation type="journal article" date="2019" name="Int. J. Syst. Evol. Microbiol.">
        <title>The Global Catalogue of Microorganisms (GCM) 10K type strain sequencing project: providing services to taxonomists for standard genome sequencing and annotation.</title>
        <authorList>
            <consortium name="The Broad Institute Genomics Platform"/>
            <consortium name="The Broad Institute Genome Sequencing Center for Infectious Disease"/>
            <person name="Wu L."/>
            <person name="Ma J."/>
        </authorList>
    </citation>
    <scope>NUCLEOTIDE SEQUENCE [LARGE SCALE GENOMIC DNA]</scope>
    <source>
        <strain evidence="1 2">JCM 13378</strain>
    </source>
</reference>
<proteinExistence type="predicted"/>
<dbReference type="Pfam" id="PF08856">
    <property type="entry name" value="DUF1826"/>
    <property type="match status" value="1"/>
</dbReference>
<organism evidence="1 2">
    <name type="scientific">Bowmanella denitrificans</name>
    <dbReference type="NCBI Taxonomy" id="366582"/>
    <lineage>
        <taxon>Bacteria</taxon>
        <taxon>Pseudomonadati</taxon>
        <taxon>Pseudomonadota</taxon>
        <taxon>Gammaproteobacteria</taxon>
        <taxon>Alteromonadales</taxon>
        <taxon>Alteromonadaceae</taxon>
        <taxon>Bowmanella</taxon>
    </lineage>
</organism>
<dbReference type="RefSeq" id="WP_343842676.1">
    <property type="nucleotide sequence ID" value="NZ_BAAAEI010000006.1"/>
</dbReference>
<comment type="caution">
    <text evidence="1">The sequence shown here is derived from an EMBL/GenBank/DDBJ whole genome shotgun (WGS) entry which is preliminary data.</text>
</comment>
<protein>
    <submittedName>
        <fullName evidence="1">DUF1826 domain-containing protein</fullName>
    </submittedName>
</protein>
<gene>
    <name evidence="1" type="ORF">GCM10009092_10830</name>
</gene>
<sequence>MSNACLAPAAEQRGALLRVASKGTSPVVLTDIYQDAVNIAIWQRKLPTELLGSLQQYLQSNPRLSITKTIEAEAIEQQLQETLPDFPGNALLQAKVAELVEMFCCLFDLTRAGLRLKVLEHAMCPRFHVDRVPCRLVTTFYGAGTQWLPHQLVNRDRLGIKSQDLADEQSGLYSGQDCIQVLAPGDVALLKGELWQGNEHAGLVHRSAPASGTEKRLLMTLDFVF</sequence>
<dbReference type="EMBL" id="BAAAEI010000006">
    <property type="protein sequence ID" value="GAA0348274.1"/>
    <property type="molecule type" value="Genomic_DNA"/>
</dbReference>
<accession>A0ABN0WW22</accession>
<dbReference type="InterPro" id="IPR014955">
    <property type="entry name" value="DUF1826"/>
</dbReference>
<evidence type="ECO:0000313" key="1">
    <source>
        <dbReference type="EMBL" id="GAA0348274.1"/>
    </source>
</evidence>
<dbReference type="Proteomes" id="UP001501757">
    <property type="component" value="Unassembled WGS sequence"/>
</dbReference>
<name>A0ABN0WW22_9ALTE</name>
<evidence type="ECO:0000313" key="2">
    <source>
        <dbReference type="Proteomes" id="UP001501757"/>
    </source>
</evidence>
<keyword evidence="2" id="KW-1185">Reference proteome</keyword>